<proteinExistence type="predicted"/>
<sequence>MSYTNPDTEDLPGLVFTAADTGGVRITSHLDWEEVQQLVPEFRELAGEGAEIDARLVAWAGPYEVYIAVKDIIEGALLLGAGVKAVPKLLTAWAQKHPDTPLTVVDDDGRHIVLSDKKPLSTEDAEAIAAFFAKHQDPPSDTIGGANMPT</sequence>
<evidence type="ECO:0000313" key="1">
    <source>
        <dbReference type="EMBL" id="PPF66628.1"/>
    </source>
</evidence>
<dbReference type="AlphaFoldDB" id="A0A2S5VSB2"/>
<evidence type="ECO:0000313" key="2">
    <source>
        <dbReference type="Proteomes" id="UP000239241"/>
    </source>
</evidence>
<comment type="caution">
    <text evidence="1">The sequence shown here is derived from an EMBL/GenBank/DDBJ whole genome shotgun (WGS) entry which is preliminary data.</text>
</comment>
<dbReference type="Proteomes" id="UP000239241">
    <property type="component" value="Unassembled WGS sequence"/>
</dbReference>
<gene>
    <name evidence="1" type="ORF">C5E16_10920</name>
</gene>
<reference evidence="1 2" key="1">
    <citation type="submission" date="2018-02" db="EMBL/GenBank/DDBJ databases">
        <title>Bacteriophage NCPPB3778 and a type I-E CRISPR drive the evolution of the US Biological Select Agent, Rathayibacter toxicus.</title>
        <authorList>
            <person name="Davis E.W.II."/>
            <person name="Tabima J.F."/>
            <person name="Weisberg A.J."/>
            <person name="Lopes L.D."/>
            <person name="Wiseman M.S."/>
            <person name="Wiseman M.S."/>
            <person name="Pupko T."/>
            <person name="Belcher M.S."/>
            <person name="Sechler A.J."/>
            <person name="Tancos M.A."/>
            <person name="Schroeder B.K."/>
            <person name="Murray T.D."/>
            <person name="Luster D.G."/>
            <person name="Schneider W.L."/>
            <person name="Rogers E."/>
            <person name="Andreote F.D."/>
            <person name="Grunwald N.J."/>
            <person name="Putnam M.L."/>
            <person name="Chang J.H."/>
        </authorList>
    </citation>
    <scope>NUCLEOTIDE SEQUENCE [LARGE SCALE GENOMIC DNA]</scope>
    <source>
        <strain evidence="1 2">AY1B3</strain>
    </source>
</reference>
<name>A0A2S5VSB2_9MICO</name>
<dbReference type="RefSeq" id="WP_104290673.1">
    <property type="nucleotide sequence ID" value="NZ_PSXY01000018.1"/>
</dbReference>
<accession>A0A2S5VSB2</accession>
<dbReference type="EMBL" id="PSXY01000018">
    <property type="protein sequence ID" value="PPF66628.1"/>
    <property type="molecule type" value="Genomic_DNA"/>
</dbReference>
<protein>
    <submittedName>
        <fullName evidence="1">Uncharacterized protein</fullName>
    </submittedName>
</protein>
<organism evidence="1 2">
    <name type="scientific">Clavibacter michiganensis</name>
    <dbReference type="NCBI Taxonomy" id="28447"/>
    <lineage>
        <taxon>Bacteria</taxon>
        <taxon>Bacillati</taxon>
        <taxon>Actinomycetota</taxon>
        <taxon>Actinomycetes</taxon>
        <taxon>Micrococcales</taxon>
        <taxon>Microbacteriaceae</taxon>
        <taxon>Clavibacter</taxon>
    </lineage>
</organism>